<protein>
    <recommendedName>
        <fullName evidence="1">Methyltransferase domain-containing protein</fullName>
    </recommendedName>
</protein>
<sequence>MASSVIDVQVPKHEQQELYMLSKRDEAEKDRLDQQSNIIRIVRGGHVLDPSIPKGNISRIADIATGTGVWLREVTAELAEAGYKAPETVGFDISADQFPKNPAPSNKFFVWDATTSFPAEYHGSFDIVHVRLLTVAVTIEQIKTIAKNLVEILKPGGYLQWTDWTYTNGWEIIYPSGEGELSLAREGEMMYKFHGESGFSYDTTGNVAEALQSLPMEKVQVTDHTGASHKRPEIRDLVAEWHSRVIPLFMEMMSFRQGQSKEEAAKTAEDYRKKAIEMGKRGVIFEVPITTLVAQKTSDI</sequence>
<dbReference type="Gene3D" id="3.40.50.150">
    <property type="entry name" value="Vaccinia Virus protein VP39"/>
    <property type="match status" value="1"/>
</dbReference>
<dbReference type="PANTHER" id="PTHR43591">
    <property type="entry name" value="METHYLTRANSFERASE"/>
    <property type="match status" value="1"/>
</dbReference>
<proteinExistence type="predicted"/>
<accession>A0A364L704</accession>
<reference evidence="2 3" key="1">
    <citation type="journal article" date="2017" name="Biotechnol. Biofuels">
        <title>Differential beta-glucosidase expression as a function of carbon source availability in Talaromyces amestolkiae: a genomic and proteomic approach.</title>
        <authorList>
            <person name="de Eugenio L.I."/>
            <person name="Mendez-Liter J.A."/>
            <person name="Nieto-Dominguez M."/>
            <person name="Alonso L."/>
            <person name="Gil-Munoz J."/>
            <person name="Barriuso J."/>
            <person name="Prieto A."/>
            <person name="Martinez M.J."/>
        </authorList>
    </citation>
    <scope>NUCLEOTIDE SEQUENCE [LARGE SCALE GENOMIC DNA]</scope>
    <source>
        <strain evidence="2 3">CIB</strain>
    </source>
</reference>
<dbReference type="EMBL" id="MIKG01000016">
    <property type="protein sequence ID" value="RAO71594.1"/>
    <property type="molecule type" value="Genomic_DNA"/>
</dbReference>
<dbReference type="PANTHER" id="PTHR43591:SF110">
    <property type="entry name" value="RHODANESE DOMAIN-CONTAINING PROTEIN"/>
    <property type="match status" value="1"/>
</dbReference>
<evidence type="ECO:0000313" key="2">
    <source>
        <dbReference type="EMBL" id="RAO71594.1"/>
    </source>
</evidence>
<organism evidence="2 3">
    <name type="scientific">Talaromyces amestolkiae</name>
    <dbReference type="NCBI Taxonomy" id="1196081"/>
    <lineage>
        <taxon>Eukaryota</taxon>
        <taxon>Fungi</taxon>
        <taxon>Dikarya</taxon>
        <taxon>Ascomycota</taxon>
        <taxon>Pezizomycotina</taxon>
        <taxon>Eurotiomycetes</taxon>
        <taxon>Eurotiomycetidae</taxon>
        <taxon>Eurotiales</taxon>
        <taxon>Trichocomaceae</taxon>
        <taxon>Talaromyces</taxon>
        <taxon>Talaromyces sect. Talaromyces</taxon>
    </lineage>
</organism>
<dbReference type="InterPro" id="IPR041698">
    <property type="entry name" value="Methyltransf_25"/>
</dbReference>
<dbReference type="RefSeq" id="XP_040736109.1">
    <property type="nucleotide sequence ID" value="XM_040880320.1"/>
</dbReference>
<keyword evidence="3" id="KW-1185">Reference proteome</keyword>
<evidence type="ECO:0000259" key="1">
    <source>
        <dbReference type="Pfam" id="PF13649"/>
    </source>
</evidence>
<dbReference type="GeneID" id="63796821"/>
<dbReference type="Proteomes" id="UP000249363">
    <property type="component" value="Unassembled WGS sequence"/>
</dbReference>
<name>A0A364L704_TALAM</name>
<comment type="caution">
    <text evidence="2">The sequence shown here is derived from an EMBL/GenBank/DDBJ whole genome shotgun (WGS) entry which is preliminary data.</text>
</comment>
<dbReference type="AlphaFoldDB" id="A0A364L704"/>
<dbReference type="Pfam" id="PF13649">
    <property type="entry name" value="Methyltransf_25"/>
    <property type="match status" value="1"/>
</dbReference>
<evidence type="ECO:0000313" key="3">
    <source>
        <dbReference type="Proteomes" id="UP000249363"/>
    </source>
</evidence>
<feature type="domain" description="Methyltransferase" evidence="1">
    <location>
        <begin position="60"/>
        <end position="157"/>
    </location>
</feature>
<dbReference type="CDD" id="cd02440">
    <property type="entry name" value="AdoMet_MTases"/>
    <property type="match status" value="1"/>
</dbReference>
<dbReference type="STRING" id="1196081.A0A364L704"/>
<dbReference type="SUPFAM" id="SSF53335">
    <property type="entry name" value="S-adenosyl-L-methionine-dependent methyltransferases"/>
    <property type="match status" value="1"/>
</dbReference>
<gene>
    <name evidence="2" type="ORF">BHQ10_007606</name>
</gene>
<dbReference type="InterPro" id="IPR029063">
    <property type="entry name" value="SAM-dependent_MTases_sf"/>
</dbReference>
<dbReference type="OrthoDB" id="4222303at2759"/>